<dbReference type="EMBL" id="JAKJXO020000019">
    <property type="protein sequence ID" value="KAL1593218.1"/>
    <property type="molecule type" value="Genomic_DNA"/>
</dbReference>
<name>A0ABR3QMB4_9PLEO</name>
<accession>A0ABR3QMB4</accession>
<feature type="region of interest" description="Disordered" evidence="1">
    <location>
        <begin position="583"/>
        <end position="604"/>
    </location>
</feature>
<feature type="compositionally biased region" description="Polar residues" evidence="1">
    <location>
        <begin position="308"/>
        <end position="339"/>
    </location>
</feature>
<gene>
    <name evidence="2" type="ORF">SLS60_010826</name>
</gene>
<organism evidence="2 3">
    <name type="scientific">Paraconiothyrium brasiliense</name>
    <dbReference type="NCBI Taxonomy" id="300254"/>
    <lineage>
        <taxon>Eukaryota</taxon>
        <taxon>Fungi</taxon>
        <taxon>Dikarya</taxon>
        <taxon>Ascomycota</taxon>
        <taxon>Pezizomycotina</taxon>
        <taxon>Dothideomycetes</taxon>
        <taxon>Pleosporomycetidae</taxon>
        <taxon>Pleosporales</taxon>
        <taxon>Massarineae</taxon>
        <taxon>Didymosphaeriaceae</taxon>
        <taxon>Paraconiothyrium</taxon>
    </lineage>
</organism>
<feature type="region of interest" description="Disordered" evidence="1">
    <location>
        <begin position="461"/>
        <end position="563"/>
    </location>
</feature>
<protein>
    <submittedName>
        <fullName evidence="2">Uncharacterized protein</fullName>
    </submittedName>
</protein>
<feature type="compositionally biased region" description="Polar residues" evidence="1">
    <location>
        <begin position="288"/>
        <end position="300"/>
    </location>
</feature>
<feature type="region of interest" description="Disordered" evidence="1">
    <location>
        <begin position="274"/>
        <end position="339"/>
    </location>
</feature>
<dbReference type="Proteomes" id="UP001521785">
    <property type="component" value="Unassembled WGS sequence"/>
</dbReference>
<evidence type="ECO:0000256" key="1">
    <source>
        <dbReference type="SAM" id="MobiDB-lite"/>
    </source>
</evidence>
<reference evidence="2 3" key="1">
    <citation type="submission" date="2024-02" db="EMBL/GenBank/DDBJ databases">
        <title>De novo assembly and annotation of 12 fungi associated with fruit tree decline syndrome in Ontario, Canada.</title>
        <authorList>
            <person name="Sulman M."/>
            <person name="Ellouze W."/>
            <person name="Ilyukhin E."/>
        </authorList>
    </citation>
    <scope>NUCLEOTIDE SEQUENCE [LARGE SCALE GENOMIC DNA]</scope>
    <source>
        <strain evidence="2 3">M42-189</strain>
    </source>
</reference>
<feature type="compositionally biased region" description="Polar residues" evidence="1">
    <location>
        <begin position="461"/>
        <end position="498"/>
    </location>
</feature>
<feature type="compositionally biased region" description="Polar residues" evidence="1">
    <location>
        <begin position="506"/>
        <end position="548"/>
    </location>
</feature>
<feature type="compositionally biased region" description="Low complexity" evidence="1">
    <location>
        <begin position="274"/>
        <end position="287"/>
    </location>
</feature>
<sequence>MSLQLFEVTSESEFDAIWSIHFKAFHNPYNAFSKFFNPIHTSLDEAVTASKERHVRMRKANKACHWTKVVKTKSNAACWMLNVGAHAPDPFVANWHIEGTDEKFFAEKLIGGLQNLVTKRVPRPYVERKTTVPPATAESSINTTPKSRHDQGKNMWRSKYASSPMTDEDIVSPTKKRAFDPTLHATGTLISSTHSVPETSADNNIEAQDRNVDRSARQPAQKPTPFFCTNCGKDYSSNQFEFYSVHLKQCKISMLKKGNFSDKYDQNTGRLKVAPSTSSATKSAFSTGPTYVTPPSTFSTPEDGGARVTNNKWANARSVTSLGSGSTESPKKLQPSSGMMNSRFASMTMKDDPSKLTGLAGSRFAQPISNAAPSTAVTKEQEASTLPAVTKEQEASTLPAVVKEQEASDLSAGAEHASPPLFDFKKNNYDAEKFEQWMLKLFRNAINPVFENILTDTTSNSVAASTETTNPGDSSGHNSTTLDTGLVSSPFKNGQLTVMTEDPPKQDQSTVMVSNPTAVSVTSCENPFTSSNSANPDQALPPQQNSPDLQGDRSAPVLASNSDYGNTQEEFKRLAQTAAPKTIETDEENADGSQLAQPEGEDWEVETITSDSDVESEGGVQIVSEASFDLSATASTQMLNSICASSQPMAQEDDEL</sequence>
<proteinExistence type="predicted"/>
<evidence type="ECO:0000313" key="2">
    <source>
        <dbReference type="EMBL" id="KAL1593218.1"/>
    </source>
</evidence>
<evidence type="ECO:0000313" key="3">
    <source>
        <dbReference type="Proteomes" id="UP001521785"/>
    </source>
</evidence>
<keyword evidence="3" id="KW-1185">Reference proteome</keyword>
<feature type="region of interest" description="Disordered" evidence="1">
    <location>
        <begin position="370"/>
        <end position="392"/>
    </location>
</feature>
<comment type="caution">
    <text evidence="2">The sequence shown here is derived from an EMBL/GenBank/DDBJ whole genome shotgun (WGS) entry which is preliminary data.</text>
</comment>
<feature type="region of interest" description="Disordered" evidence="1">
    <location>
        <begin position="130"/>
        <end position="169"/>
    </location>
</feature>